<dbReference type="Gene3D" id="3.50.50.60">
    <property type="entry name" value="FAD/NAD(P)-binding domain"/>
    <property type="match status" value="1"/>
</dbReference>
<evidence type="ECO:0000313" key="9">
    <source>
        <dbReference type="Proteomes" id="UP000002762"/>
    </source>
</evidence>
<evidence type="ECO:0000313" key="8">
    <source>
        <dbReference type="EMBL" id="EJP67762.1"/>
    </source>
</evidence>
<dbReference type="SUPFAM" id="SSF51905">
    <property type="entry name" value="FAD/NAD(P)-binding domain"/>
    <property type="match status" value="1"/>
</dbReference>
<dbReference type="GeneID" id="19886554"/>
<feature type="domain" description="FAD dependent oxidoreductase" evidence="7">
    <location>
        <begin position="7"/>
        <end position="416"/>
    </location>
</feature>
<proteinExistence type="inferred from homology"/>
<dbReference type="PANTHER" id="PTHR10961:SF15">
    <property type="entry name" value="FAD DEPENDENT OXIDOREDUCTASE DOMAIN-CONTAINING PROTEIN"/>
    <property type="match status" value="1"/>
</dbReference>
<dbReference type="GO" id="GO:0008115">
    <property type="term" value="F:sarcosine oxidase activity"/>
    <property type="evidence" value="ECO:0007669"/>
    <property type="project" value="TreeGrafter"/>
</dbReference>
<keyword evidence="9" id="KW-1185">Reference proteome</keyword>
<evidence type="ECO:0000256" key="2">
    <source>
        <dbReference type="ARBA" id="ARBA00010989"/>
    </source>
</evidence>
<organism evidence="8 9">
    <name type="scientific">Beauveria bassiana (strain ARSEF 2860)</name>
    <name type="common">White muscardine disease fungus</name>
    <name type="synonym">Tritirachium shiotae</name>
    <dbReference type="NCBI Taxonomy" id="655819"/>
    <lineage>
        <taxon>Eukaryota</taxon>
        <taxon>Fungi</taxon>
        <taxon>Dikarya</taxon>
        <taxon>Ascomycota</taxon>
        <taxon>Pezizomycotina</taxon>
        <taxon>Sordariomycetes</taxon>
        <taxon>Hypocreomycetidae</taxon>
        <taxon>Hypocreales</taxon>
        <taxon>Cordycipitaceae</taxon>
        <taxon>Beauveria</taxon>
    </lineage>
</organism>
<dbReference type="Proteomes" id="UP000002762">
    <property type="component" value="Unassembled WGS sequence"/>
</dbReference>
<sequence length="460" mass="50893">MSETKSVAVVGAGIFGLSLAVALREKGYVVTVFDRHPFDETEYDPDADESFRASYGTKLHYQRLALESREEWVAINKSSGADLFVPSGMLRVQPGDKLGALEKETLASMKRDGIRQTQFVKSLEEDRERAKAEGWDAKLLEFPIPDSDDGRTYEAVLDSLGGFMRCSNACLHFHKLAVLKGVKFLFGNEHGAVESILEEMVGGKKKAVGVRTKDCAIHKTDIVAVAGGSLTTQLIPELSTHLESSGGSLATFKIDKENKMLWDKYSPEKFPVITWKSTPRNKTGKDTGSVYVLPRTPDGLVKIGFRGIKFTNFQPAPRGVPFLQDGKWSIPMSPKDSCTIPEAAVDSIRQFVKIFLPDFDQTPFHSTKLCWYTDSLDNSFVIDHVPTYTDNSLFVCTGGSGHGAKFLPVLGKHAADILQNGDEATSFLRPFWRWRPDAPRRNGLEEGPDGPRNIGQARVE</sequence>
<dbReference type="EMBL" id="JH725156">
    <property type="protein sequence ID" value="EJP67762.1"/>
    <property type="molecule type" value="Genomic_DNA"/>
</dbReference>
<evidence type="ECO:0000259" key="7">
    <source>
        <dbReference type="Pfam" id="PF01266"/>
    </source>
</evidence>
<dbReference type="Gene3D" id="3.30.9.10">
    <property type="entry name" value="D-Amino Acid Oxidase, subunit A, domain 2"/>
    <property type="match status" value="1"/>
</dbReference>
<evidence type="ECO:0000256" key="5">
    <source>
        <dbReference type="ARBA" id="ARBA00023002"/>
    </source>
</evidence>
<keyword evidence="3" id="KW-0285">Flavoprotein</keyword>
<dbReference type="InterPro" id="IPR045170">
    <property type="entry name" value="MTOX"/>
</dbReference>
<evidence type="ECO:0000256" key="3">
    <source>
        <dbReference type="ARBA" id="ARBA00022630"/>
    </source>
</evidence>
<comment type="cofactor">
    <cofactor evidence="1">
        <name>FAD</name>
        <dbReference type="ChEBI" id="CHEBI:57692"/>
    </cofactor>
</comment>
<dbReference type="OrthoDB" id="2219495at2759"/>
<dbReference type="HOGENOM" id="CLU_007884_0_0_1"/>
<dbReference type="InterPro" id="IPR006076">
    <property type="entry name" value="FAD-dep_OxRdtase"/>
</dbReference>
<name>J4UQV5_BEAB2</name>
<dbReference type="PANTHER" id="PTHR10961">
    <property type="entry name" value="PEROXISOMAL SARCOSINE OXIDASE"/>
    <property type="match status" value="1"/>
</dbReference>
<gene>
    <name evidence="8" type="ORF">BBA_03542</name>
</gene>
<protein>
    <submittedName>
        <fullName evidence="8">FAD dependent oxidoreductase</fullName>
    </submittedName>
</protein>
<comment type="similarity">
    <text evidence="2">Belongs to the MSOX/MTOX family.</text>
</comment>
<evidence type="ECO:0000256" key="1">
    <source>
        <dbReference type="ARBA" id="ARBA00001974"/>
    </source>
</evidence>
<dbReference type="InterPro" id="IPR036188">
    <property type="entry name" value="FAD/NAD-bd_sf"/>
</dbReference>
<reference evidence="8 9" key="1">
    <citation type="journal article" date="2012" name="Sci. Rep.">
        <title>Genomic perspectives on the evolution of fungal entomopathogenicity in Beauveria bassiana.</title>
        <authorList>
            <person name="Xiao G."/>
            <person name="Ying S.H."/>
            <person name="Zheng P."/>
            <person name="Wang Z.L."/>
            <person name="Zhang S."/>
            <person name="Xie X.Q."/>
            <person name="Shang Y."/>
            <person name="St Leger R.J."/>
            <person name="Zhao G.P."/>
            <person name="Wang C."/>
            <person name="Feng M.G."/>
        </authorList>
    </citation>
    <scope>NUCLEOTIDE SEQUENCE [LARGE SCALE GENOMIC DNA]</scope>
    <source>
        <strain evidence="8 9">ARSEF 2860</strain>
    </source>
</reference>
<feature type="region of interest" description="Disordered" evidence="6">
    <location>
        <begin position="439"/>
        <end position="460"/>
    </location>
</feature>
<evidence type="ECO:0000256" key="6">
    <source>
        <dbReference type="SAM" id="MobiDB-lite"/>
    </source>
</evidence>
<dbReference type="RefSeq" id="XP_008596861.1">
    <property type="nucleotide sequence ID" value="XM_008598639.1"/>
</dbReference>
<keyword evidence="4" id="KW-0274">FAD</keyword>
<dbReference type="STRING" id="655819.J4UQV5"/>
<accession>J4UQV5</accession>
<dbReference type="Pfam" id="PF01266">
    <property type="entry name" value="DAO"/>
    <property type="match status" value="1"/>
</dbReference>
<evidence type="ECO:0000256" key="4">
    <source>
        <dbReference type="ARBA" id="ARBA00022827"/>
    </source>
</evidence>
<keyword evidence="5" id="KW-0560">Oxidoreductase</keyword>
<dbReference type="GO" id="GO:0050660">
    <property type="term" value="F:flavin adenine dinucleotide binding"/>
    <property type="evidence" value="ECO:0007669"/>
    <property type="project" value="InterPro"/>
</dbReference>
<dbReference type="InParanoid" id="J4UQV5"/>
<dbReference type="AlphaFoldDB" id="J4UQV5"/>